<feature type="domain" description="Glycosyl transferase family 1" evidence="4">
    <location>
        <begin position="197"/>
        <end position="345"/>
    </location>
</feature>
<evidence type="ECO:0000259" key="5">
    <source>
        <dbReference type="Pfam" id="PF13579"/>
    </source>
</evidence>
<evidence type="ECO:0000256" key="3">
    <source>
        <dbReference type="SAM" id="MobiDB-lite"/>
    </source>
</evidence>
<dbReference type="Gene3D" id="3.40.50.2000">
    <property type="entry name" value="Glycogen Phosphorylase B"/>
    <property type="match status" value="2"/>
</dbReference>
<dbReference type="Pfam" id="PF13579">
    <property type="entry name" value="Glyco_trans_4_4"/>
    <property type="match status" value="1"/>
</dbReference>
<evidence type="ECO:0000313" key="7">
    <source>
        <dbReference type="Proteomes" id="UP000267900"/>
    </source>
</evidence>
<keyword evidence="1" id="KW-0328">Glycosyltransferase</keyword>
<dbReference type="InterPro" id="IPR028098">
    <property type="entry name" value="Glyco_trans_4-like_N"/>
</dbReference>
<feature type="domain" description="Glycosyltransferase subfamily 4-like N-terminal" evidence="5">
    <location>
        <begin position="15"/>
        <end position="171"/>
    </location>
</feature>
<gene>
    <name evidence="6" type="ORF">EKH77_03600</name>
</gene>
<keyword evidence="7" id="KW-1185">Reference proteome</keyword>
<reference evidence="6 7" key="1">
    <citation type="submission" date="2018-12" db="EMBL/GenBank/DDBJ databases">
        <title>The whole draft genome of Streptomyce luteoverticillatus CGMCC 15060.</title>
        <authorList>
            <person name="Feng Z."/>
            <person name="Chen G."/>
            <person name="Zhang J."/>
            <person name="Zhu H."/>
            <person name="Yu X."/>
            <person name="Zhang W."/>
            <person name="Zhang X."/>
        </authorList>
    </citation>
    <scope>NUCLEOTIDE SEQUENCE [LARGE SCALE GENOMIC DNA]</scope>
    <source>
        <strain evidence="6 7">CGMCC 15060</strain>
    </source>
</reference>
<accession>A0A3Q9FUE6</accession>
<feature type="compositionally biased region" description="Low complexity" evidence="3">
    <location>
        <begin position="363"/>
        <end position="380"/>
    </location>
</feature>
<dbReference type="AlphaFoldDB" id="A0A3Q9FUE6"/>
<proteinExistence type="predicted"/>
<evidence type="ECO:0000259" key="4">
    <source>
        <dbReference type="Pfam" id="PF00534"/>
    </source>
</evidence>
<dbReference type="PANTHER" id="PTHR45947:SF3">
    <property type="entry name" value="SULFOQUINOVOSYL TRANSFERASE SQD2"/>
    <property type="match status" value="1"/>
</dbReference>
<dbReference type="OrthoDB" id="5242526at2"/>
<dbReference type="RefSeq" id="WP_126912986.1">
    <property type="nucleotide sequence ID" value="NZ_CP034587.1"/>
</dbReference>
<sequence>MRIVQLANFHGPASGGLRTALDALGRGYAAAGHERVLITPGPRYAAWRDGAGLRVALPGVPVGGGYRLICTPAALRALRALLERLTPDSVEVSDKLTLVHAARWARARGARAVLLSHERLDAILAPRLPLGAAALRRPSDAWNRRLARAFDAVVATSAFSCAEFARVAAPALYRVPLGVDLGVFAPAETAPRAVAHLVYAGRLSAEKHPRLPLETLRVLLRRGVPALLDVLGAGPERDRLERRAYEAGLPVRFHGHVADRRAVARALARADVALAPCPVESFGLAVLEALACGTPAVTANTGASPELLTPDAGLAAPTTPEATANAVLRLLSIPESRRRTAARKRAEEFPWERTVRGMLAVHAGADPAGSAPGAPGDPSA</sequence>
<dbReference type="Proteomes" id="UP000267900">
    <property type="component" value="Chromosome"/>
</dbReference>
<dbReference type="PANTHER" id="PTHR45947">
    <property type="entry name" value="SULFOQUINOVOSYL TRANSFERASE SQD2"/>
    <property type="match status" value="1"/>
</dbReference>
<evidence type="ECO:0000256" key="1">
    <source>
        <dbReference type="ARBA" id="ARBA00022676"/>
    </source>
</evidence>
<dbReference type="Pfam" id="PF00534">
    <property type="entry name" value="Glycos_transf_1"/>
    <property type="match status" value="1"/>
</dbReference>
<feature type="region of interest" description="Disordered" evidence="3">
    <location>
        <begin position="360"/>
        <end position="380"/>
    </location>
</feature>
<dbReference type="InterPro" id="IPR001296">
    <property type="entry name" value="Glyco_trans_1"/>
</dbReference>
<dbReference type="EMBL" id="CP034587">
    <property type="protein sequence ID" value="AZQ70421.1"/>
    <property type="molecule type" value="Genomic_DNA"/>
</dbReference>
<dbReference type="GO" id="GO:0016757">
    <property type="term" value="F:glycosyltransferase activity"/>
    <property type="evidence" value="ECO:0007669"/>
    <property type="project" value="UniProtKB-KW"/>
</dbReference>
<dbReference type="GO" id="GO:1901137">
    <property type="term" value="P:carbohydrate derivative biosynthetic process"/>
    <property type="evidence" value="ECO:0007669"/>
    <property type="project" value="UniProtKB-ARBA"/>
</dbReference>
<organism evidence="6 7">
    <name type="scientific">Streptomyces luteoverticillatus</name>
    <name type="common">Streptoverticillium luteoverticillatus</name>
    <dbReference type="NCBI Taxonomy" id="66425"/>
    <lineage>
        <taxon>Bacteria</taxon>
        <taxon>Bacillati</taxon>
        <taxon>Actinomycetota</taxon>
        <taxon>Actinomycetes</taxon>
        <taxon>Kitasatosporales</taxon>
        <taxon>Streptomycetaceae</taxon>
        <taxon>Streptomyces</taxon>
    </lineage>
</organism>
<evidence type="ECO:0000256" key="2">
    <source>
        <dbReference type="ARBA" id="ARBA00022679"/>
    </source>
</evidence>
<name>A0A3Q9FUE6_STRLT</name>
<keyword evidence="2 6" id="KW-0808">Transferase</keyword>
<protein>
    <submittedName>
        <fullName evidence="6">Glycosyltransferase</fullName>
    </submittedName>
</protein>
<evidence type="ECO:0000313" key="6">
    <source>
        <dbReference type="EMBL" id="AZQ70421.1"/>
    </source>
</evidence>
<dbReference type="InterPro" id="IPR050194">
    <property type="entry name" value="Glycosyltransferase_grp1"/>
</dbReference>
<dbReference type="SUPFAM" id="SSF53756">
    <property type="entry name" value="UDP-Glycosyltransferase/glycogen phosphorylase"/>
    <property type="match status" value="1"/>
</dbReference>